<dbReference type="EMBL" id="BJTG01000008">
    <property type="protein sequence ID" value="GEJ58694.1"/>
    <property type="molecule type" value="Genomic_DNA"/>
</dbReference>
<dbReference type="AlphaFoldDB" id="A0A7I9VQK9"/>
<comment type="caution">
    <text evidence="1">The sequence shown here is derived from an EMBL/GenBank/DDBJ whole genome shotgun (WGS) entry which is preliminary data.</text>
</comment>
<organism evidence="1 2">
    <name type="scientific">Anaeromyxobacter diazotrophicus</name>
    <dbReference type="NCBI Taxonomy" id="2590199"/>
    <lineage>
        <taxon>Bacteria</taxon>
        <taxon>Pseudomonadati</taxon>
        <taxon>Myxococcota</taxon>
        <taxon>Myxococcia</taxon>
        <taxon>Myxococcales</taxon>
        <taxon>Cystobacterineae</taxon>
        <taxon>Anaeromyxobacteraceae</taxon>
        <taxon>Anaeromyxobacter</taxon>
    </lineage>
</organism>
<evidence type="ECO:0000313" key="2">
    <source>
        <dbReference type="Proteomes" id="UP000503640"/>
    </source>
</evidence>
<name>A0A7I9VQK9_9BACT</name>
<evidence type="ECO:0000313" key="1">
    <source>
        <dbReference type="EMBL" id="GEJ58694.1"/>
    </source>
</evidence>
<protein>
    <submittedName>
        <fullName evidence="1">Uncharacterized protein</fullName>
    </submittedName>
</protein>
<keyword evidence="2" id="KW-1185">Reference proteome</keyword>
<dbReference type="RefSeq" id="WP_176067480.1">
    <property type="nucleotide sequence ID" value="NZ_BJTG01000008.1"/>
</dbReference>
<proteinExistence type="predicted"/>
<sequence>MQGAITTRDVLLHGPTIVRCSGPRTYLRCLRALFARRPTTFLAVVCSGRR</sequence>
<accession>A0A7I9VQK9</accession>
<dbReference type="Proteomes" id="UP000503640">
    <property type="component" value="Unassembled WGS sequence"/>
</dbReference>
<gene>
    <name evidence="1" type="ORF">AMYX_34350</name>
</gene>
<reference evidence="2" key="1">
    <citation type="journal article" date="2020" name="Appl. Environ. Microbiol.">
        <title>Diazotrophic Anaeromyxobacter Isolates from Soils.</title>
        <authorList>
            <person name="Masuda Y."/>
            <person name="Yamanaka H."/>
            <person name="Xu Z.X."/>
            <person name="Shiratori Y."/>
            <person name="Aono T."/>
            <person name="Amachi S."/>
            <person name="Senoo K."/>
            <person name="Itoh H."/>
        </authorList>
    </citation>
    <scope>NUCLEOTIDE SEQUENCE [LARGE SCALE GENOMIC DNA]</scope>
    <source>
        <strain evidence="2">R267</strain>
    </source>
</reference>